<name>A0ABX7VVA1_9BACI</name>
<evidence type="ECO:0000256" key="1">
    <source>
        <dbReference type="SAM" id="Phobius"/>
    </source>
</evidence>
<keyword evidence="1" id="KW-0472">Membrane</keyword>
<evidence type="ECO:0000313" key="2">
    <source>
        <dbReference type="EMBL" id="QTM99515.1"/>
    </source>
</evidence>
<keyword evidence="3" id="KW-1185">Reference proteome</keyword>
<keyword evidence="1" id="KW-1133">Transmembrane helix</keyword>
<dbReference type="Proteomes" id="UP000665043">
    <property type="component" value="Chromosome"/>
</dbReference>
<protein>
    <submittedName>
        <fullName evidence="2">Uncharacterized protein</fullName>
    </submittedName>
</protein>
<accession>A0ABX7VVA1</accession>
<gene>
    <name evidence="2" type="ORF">ERJ70_09490</name>
</gene>
<dbReference type="RefSeq" id="WP_209368868.1">
    <property type="nucleotide sequence ID" value="NZ_CP046956.1"/>
</dbReference>
<reference evidence="2 3" key="1">
    <citation type="submission" date="2019-12" db="EMBL/GenBank/DDBJ databases">
        <title>The whole genome sequencing of a strain isolated from a Mars analog, Dalangtan Playa.</title>
        <authorList>
            <person name="Huang T."/>
        </authorList>
    </citation>
    <scope>NUCLEOTIDE SEQUENCE [LARGE SCALE GENOMIC DNA]</scope>
    <source>
        <strain evidence="2 3">DP4-553-S</strain>
    </source>
</reference>
<dbReference type="EMBL" id="CP046956">
    <property type="protein sequence ID" value="QTM99515.1"/>
    <property type="molecule type" value="Genomic_DNA"/>
</dbReference>
<evidence type="ECO:0000313" key="3">
    <source>
        <dbReference type="Proteomes" id="UP000665043"/>
    </source>
</evidence>
<organism evidence="2 3">
    <name type="scientific">Sediminibacillus dalangtanensis</name>
    <dbReference type="NCBI Taxonomy" id="2729421"/>
    <lineage>
        <taxon>Bacteria</taxon>
        <taxon>Bacillati</taxon>
        <taxon>Bacillota</taxon>
        <taxon>Bacilli</taxon>
        <taxon>Bacillales</taxon>
        <taxon>Bacillaceae</taxon>
        <taxon>Sediminibacillus</taxon>
    </lineage>
</organism>
<sequence length="61" mass="6567">MWVMQALPQDVAALACIPLTKALALFFTAFLYSAIFGKVDPSAIRGTRIIGHFMIIIGGKA</sequence>
<proteinExistence type="predicted"/>
<keyword evidence="1" id="KW-0812">Transmembrane</keyword>
<feature type="transmembrane region" description="Helical" evidence="1">
    <location>
        <begin position="12"/>
        <end position="35"/>
    </location>
</feature>